<accession>A0A1X7HTS4</accession>
<reference evidence="2 3" key="1">
    <citation type="submission" date="2017-04" db="EMBL/GenBank/DDBJ databases">
        <authorList>
            <person name="Afonso C.L."/>
            <person name="Miller P.J."/>
            <person name="Scott M.A."/>
            <person name="Spackman E."/>
            <person name="Goraichik I."/>
            <person name="Dimitrov K.M."/>
            <person name="Suarez D.L."/>
            <person name="Swayne D.E."/>
        </authorList>
    </citation>
    <scope>NUCLEOTIDE SEQUENCE [LARGE SCALE GENOMIC DNA]</scope>
    <source>
        <strain evidence="2 3">A2P</strain>
    </source>
</reference>
<sequence length="70" mass="7854">MADLMEALWDVVLGNRLLRWFFIGLLIGLVLIGYMIWSGSDMEAADALMGIVVSGILVLGLRLLLWFFSH</sequence>
<dbReference type="EMBL" id="FXAK01000010">
    <property type="protein sequence ID" value="SMF92336.1"/>
    <property type="molecule type" value="Genomic_DNA"/>
</dbReference>
<keyword evidence="1" id="KW-0472">Membrane</keyword>
<evidence type="ECO:0000313" key="2">
    <source>
        <dbReference type="EMBL" id="SMF92336.1"/>
    </source>
</evidence>
<name>A0A1X7HTS4_9PROT</name>
<dbReference type="STRING" id="286727.SAMN02982917_0566"/>
<dbReference type="Proteomes" id="UP000192936">
    <property type="component" value="Unassembled WGS sequence"/>
</dbReference>
<evidence type="ECO:0000256" key="1">
    <source>
        <dbReference type="SAM" id="Phobius"/>
    </source>
</evidence>
<keyword evidence="1" id="KW-1133">Transmembrane helix</keyword>
<keyword evidence="1" id="KW-0812">Transmembrane</keyword>
<feature type="transmembrane region" description="Helical" evidence="1">
    <location>
        <begin position="49"/>
        <end position="68"/>
    </location>
</feature>
<protein>
    <submittedName>
        <fullName evidence="2">Uncharacterized protein</fullName>
    </submittedName>
</protein>
<gene>
    <name evidence="2" type="ORF">SAMN02982917_0566</name>
</gene>
<feature type="transmembrane region" description="Helical" evidence="1">
    <location>
        <begin position="20"/>
        <end position="37"/>
    </location>
</feature>
<proteinExistence type="predicted"/>
<evidence type="ECO:0000313" key="3">
    <source>
        <dbReference type="Proteomes" id="UP000192936"/>
    </source>
</evidence>
<dbReference type="RefSeq" id="WP_085092318.1">
    <property type="nucleotide sequence ID" value="NZ_FXAK01000010.1"/>
</dbReference>
<organism evidence="2 3">
    <name type="scientific">Azospirillum oryzae</name>
    <dbReference type="NCBI Taxonomy" id="286727"/>
    <lineage>
        <taxon>Bacteria</taxon>
        <taxon>Pseudomonadati</taxon>
        <taxon>Pseudomonadota</taxon>
        <taxon>Alphaproteobacteria</taxon>
        <taxon>Rhodospirillales</taxon>
        <taxon>Azospirillaceae</taxon>
        <taxon>Azospirillum</taxon>
    </lineage>
</organism>
<dbReference type="AlphaFoldDB" id="A0A1X7HTS4"/>